<dbReference type="Gene3D" id="3.40.980.10">
    <property type="entry name" value="MoaB/Mog-like domain"/>
    <property type="match status" value="2"/>
</dbReference>
<dbReference type="InterPro" id="IPR036425">
    <property type="entry name" value="MoaB/Mog-like_dom_sf"/>
</dbReference>
<evidence type="ECO:0000256" key="5">
    <source>
        <dbReference type="SAM" id="MobiDB-lite"/>
    </source>
</evidence>
<dbReference type="EMBL" id="GGYP01001512">
    <property type="protein sequence ID" value="MDE46283.1"/>
    <property type="molecule type" value="Transcribed_RNA"/>
</dbReference>
<dbReference type="InterPro" id="IPR005110">
    <property type="entry name" value="MoeA_linker/N"/>
</dbReference>
<comment type="similarity">
    <text evidence="1">In the N-terminal section; belongs to the MoaB/Mog family.</text>
</comment>
<dbReference type="Pfam" id="PF00994">
    <property type="entry name" value="MoCF_biosynth"/>
    <property type="match status" value="2"/>
</dbReference>
<dbReference type="InterPro" id="IPR036688">
    <property type="entry name" value="MoeA_C_domain_IV_sf"/>
</dbReference>
<dbReference type="PROSITE" id="PS01078">
    <property type="entry name" value="MOCF_BIOSYNTHESIS_1"/>
    <property type="match status" value="1"/>
</dbReference>
<sequence length="786" mass="87434">MSESGERTKKYNAVVVVTSDTCCRDPTQDESGPYVVEALNDFGLFKNVHKFIVSDDMDNIIKCLKKAFTTYDPALIITIGGTGMCPRDVTPEATSSLYDKHCSGITAALHSTCYRYTPHAALSRLTSGIVGATLIVNFPGKLKACRDCFSCLELILDHALEQVRSDFESYSATHQRQQAGDKVQRQLRSPSGKCIELSVSSSSLSSMNNGHAKPTKNRLGLNQQQPRSRSSSEVSKHKLSIKAIQESRDEISSLEQDNSDENLKTSEIGIRQPKAANWKHFHPKPGNPNVNTKPKAHPQPNKQPKAPQLQPQKQIVPLPQIKILQNKSSYPSIRFDESLKILADKSSYLFDKPEEVDLTTFPKAFSCVGATLAEDLAPKRIVPPFAVSTMDGYVLNVHAVMKDAIKDVKNFPPIEVVPNLQEFERRQKDQHLQQKFFCYQINTGGRLPKFHYAVIPVEKTNQVSEDRITIDEVKQGLYVRRAGCDIGENDVIKKGTVIGSVELTSIIAMGHRKFKILPCPKLGVLSTGDEVQSFFTNEFTNQDSVVDMNGPLLSSMLRLQGYHVVQGGVARDDPSELFHKIKETLTKCDVLLITGGASMGSRDHVKDVIQYMGGDIHFGRVEMKPGKPVSFATVLIGDKRKFIFSLPGNPVSAFITAFLLVIPFLKHGAERYSPKPKQIYDHVGENIWVQVGSIVDGERSVGDGEETYRFEGRLEFLRAKILSKKMEFHDGLARSMYLVEVSVKQQSSRLLSLVDCDCLMVADPALKGKSLRPGHILPAFKLNRKF</sequence>
<dbReference type="GO" id="GO:0061599">
    <property type="term" value="F:molybdopterin molybdotransferase activity"/>
    <property type="evidence" value="ECO:0007669"/>
    <property type="project" value="UniProtKB-UniRule"/>
</dbReference>
<feature type="region of interest" description="Disordered" evidence="5">
    <location>
        <begin position="200"/>
        <end position="240"/>
    </location>
</feature>
<evidence type="ECO:0000259" key="7">
    <source>
        <dbReference type="SMART" id="SM00852"/>
    </source>
</evidence>
<dbReference type="SMART" id="SM00852">
    <property type="entry name" value="MoCF_biosynth"/>
    <property type="match status" value="2"/>
</dbReference>
<dbReference type="Gene3D" id="2.170.190.11">
    <property type="entry name" value="Molybdopterin biosynthesis moea protein, domain 3"/>
    <property type="match status" value="1"/>
</dbReference>
<protein>
    <submittedName>
        <fullName evidence="8">Molybdopterin biosynthesis protein CNX1</fullName>
    </submittedName>
</protein>
<dbReference type="SUPFAM" id="SSF63882">
    <property type="entry name" value="MoeA N-terminal region -like"/>
    <property type="match status" value="1"/>
</dbReference>
<dbReference type="PANTHER" id="PTHR10192">
    <property type="entry name" value="MOLYBDOPTERIN BIOSYNTHESIS PROTEIN"/>
    <property type="match status" value="1"/>
</dbReference>
<comment type="function">
    <text evidence="4">Catalyzes two steps in the biosynthesis of the molybdenum cofactor. In the first step, molybdopterin is adenylated. Subsequently, molybdate is inserted into adenylated molybdopterin and AMP is released.</text>
</comment>
<comment type="similarity">
    <text evidence="2">In the C-terminal section; belongs to the MoeA family.</text>
</comment>
<organism evidence="8">
    <name type="scientific">Aceria tosichella</name>
    <name type="common">wheat curl mite</name>
    <dbReference type="NCBI Taxonomy" id="561515"/>
    <lineage>
        <taxon>Eukaryota</taxon>
        <taxon>Metazoa</taxon>
        <taxon>Ecdysozoa</taxon>
        <taxon>Arthropoda</taxon>
        <taxon>Chelicerata</taxon>
        <taxon>Arachnida</taxon>
        <taxon>Acari</taxon>
        <taxon>Acariformes</taxon>
        <taxon>Trombidiformes</taxon>
        <taxon>Prostigmata</taxon>
        <taxon>Eupodina</taxon>
        <taxon>Eriophyoidea</taxon>
        <taxon>Eriophyidae</taxon>
        <taxon>Eriophyinae</taxon>
        <taxon>Aceriini</taxon>
        <taxon>Aceria</taxon>
    </lineage>
</organism>
<comment type="catalytic activity">
    <reaction evidence="4">
        <text>adenylyl-molybdopterin + molybdate = Mo-molybdopterin + AMP + H(+)</text>
        <dbReference type="Rhea" id="RHEA:35047"/>
        <dbReference type="ChEBI" id="CHEBI:15378"/>
        <dbReference type="ChEBI" id="CHEBI:36264"/>
        <dbReference type="ChEBI" id="CHEBI:62727"/>
        <dbReference type="ChEBI" id="CHEBI:71302"/>
        <dbReference type="ChEBI" id="CHEBI:456215"/>
    </reaction>
</comment>
<keyword evidence="6" id="KW-0472">Membrane</keyword>
<keyword evidence="4" id="KW-0500">Molybdenum</keyword>
<dbReference type="GO" id="GO:0061598">
    <property type="term" value="F:molybdopterin adenylyltransferase activity"/>
    <property type="evidence" value="ECO:0007669"/>
    <property type="project" value="UniProtKB-UniRule"/>
</dbReference>
<dbReference type="Gene3D" id="3.90.105.10">
    <property type="entry name" value="Molybdopterin biosynthesis moea protein, domain 2"/>
    <property type="match status" value="1"/>
</dbReference>
<dbReference type="SUPFAM" id="SSF53218">
    <property type="entry name" value="Molybdenum cofactor biosynthesis proteins"/>
    <property type="match status" value="2"/>
</dbReference>
<keyword evidence="6" id="KW-0812">Transmembrane</keyword>
<keyword evidence="4" id="KW-0808">Transferase</keyword>
<dbReference type="GO" id="GO:0046872">
    <property type="term" value="F:metal ion binding"/>
    <property type="evidence" value="ECO:0007669"/>
    <property type="project" value="UniProtKB-UniRule"/>
</dbReference>
<evidence type="ECO:0000256" key="6">
    <source>
        <dbReference type="SAM" id="Phobius"/>
    </source>
</evidence>
<dbReference type="PANTHER" id="PTHR10192:SF5">
    <property type="entry name" value="GEPHYRIN"/>
    <property type="match status" value="1"/>
</dbReference>
<dbReference type="GO" id="GO:0006777">
    <property type="term" value="P:Mo-molybdopterin cofactor biosynthetic process"/>
    <property type="evidence" value="ECO:0007669"/>
    <property type="project" value="UniProtKB-UniRule"/>
</dbReference>
<accession>A0A6G1S8M0</accession>
<dbReference type="CDD" id="cd00886">
    <property type="entry name" value="MogA_MoaB"/>
    <property type="match status" value="1"/>
</dbReference>
<keyword evidence="4" id="KW-0460">Magnesium</keyword>
<feature type="domain" description="MoaB/Mog" evidence="7">
    <location>
        <begin position="523"/>
        <end position="667"/>
    </location>
</feature>
<feature type="compositionally biased region" description="Polar residues" evidence="5">
    <location>
        <begin position="220"/>
        <end position="233"/>
    </location>
</feature>
<comment type="catalytic activity">
    <reaction evidence="4">
        <text>molybdopterin + ATP + H(+) = adenylyl-molybdopterin + diphosphate</text>
        <dbReference type="Rhea" id="RHEA:31331"/>
        <dbReference type="ChEBI" id="CHEBI:15378"/>
        <dbReference type="ChEBI" id="CHEBI:30616"/>
        <dbReference type="ChEBI" id="CHEBI:33019"/>
        <dbReference type="ChEBI" id="CHEBI:58698"/>
        <dbReference type="ChEBI" id="CHEBI:62727"/>
    </reaction>
</comment>
<dbReference type="NCBIfam" id="TIGR00177">
    <property type="entry name" value="molyb_syn"/>
    <property type="match status" value="1"/>
</dbReference>
<name>A0A6G1S8M0_9ACAR</name>
<comment type="cofactor">
    <cofactor evidence="4">
        <name>Mg(2+)</name>
        <dbReference type="ChEBI" id="CHEBI:18420"/>
    </cofactor>
</comment>
<keyword evidence="4" id="KW-0479">Metal-binding</keyword>
<keyword evidence="3 4" id="KW-0501">Molybdenum cofactor biosynthesis</keyword>
<dbReference type="GO" id="GO:0005524">
    <property type="term" value="F:ATP binding"/>
    <property type="evidence" value="ECO:0007669"/>
    <property type="project" value="UniProtKB-UniRule"/>
</dbReference>
<dbReference type="UniPathway" id="UPA00344"/>
<dbReference type="Pfam" id="PF03453">
    <property type="entry name" value="MoeA_N"/>
    <property type="match status" value="1"/>
</dbReference>
<dbReference type="InterPro" id="IPR036135">
    <property type="entry name" value="MoeA_linker/N_sf"/>
</dbReference>
<dbReference type="GO" id="GO:0005829">
    <property type="term" value="C:cytosol"/>
    <property type="evidence" value="ECO:0007669"/>
    <property type="project" value="TreeGrafter"/>
</dbReference>
<feature type="region of interest" description="Disordered" evidence="5">
    <location>
        <begin position="270"/>
        <end position="310"/>
    </location>
</feature>
<dbReference type="InterPro" id="IPR001453">
    <property type="entry name" value="MoaB/Mog_dom"/>
</dbReference>
<feature type="compositionally biased region" description="Low complexity" evidence="5">
    <location>
        <begin position="298"/>
        <end position="310"/>
    </location>
</feature>
<dbReference type="InterPro" id="IPR038987">
    <property type="entry name" value="MoeA-like"/>
</dbReference>
<comment type="pathway">
    <text evidence="4">Cofactor biosynthesis; molybdopterin biosynthesis.</text>
</comment>
<feature type="transmembrane region" description="Helical" evidence="6">
    <location>
        <begin position="642"/>
        <end position="665"/>
    </location>
</feature>
<proteinExistence type="inferred from homology"/>
<dbReference type="CDD" id="cd00887">
    <property type="entry name" value="MoeA"/>
    <property type="match status" value="1"/>
</dbReference>
<evidence type="ECO:0000256" key="4">
    <source>
        <dbReference type="RuleBase" id="RU365090"/>
    </source>
</evidence>
<evidence type="ECO:0000256" key="2">
    <source>
        <dbReference type="ARBA" id="ARBA00008339"/>
    </source>
</evidence>
<dbReference type="Gene3D" id="2.40.340.10">
    <property type="entry name" value="MoeA, C-terminal, domain IV"/>
    <property type="match status" value="1"/>
</dbReference>
<dbReference type="AlphaFoldDB" id="A0A6G1S8M0"/>
<comment type="similarity">
    <text evidence="4">Belongs to the MoeA family.</text>
</comment>
<reference evidence="8" key="1">
    <citation type="submission" date="2018-10" db="EMBL/GenBank/DDBJ databases">
        <title>Transcriptome assembly of Aceria tosichella (Wheat curl mite) Type 2.</title>
        <authorList>
            <person name="Scully E.D."/>
            <person name="Geib S.M."/>
            <person name="Palmer N.A."/>
            <person name="Gupta A.K."/>
            <person name="Sarath G."/>
            <person name="Tatineni S."/>
        </authorList>
    </citation>
    <scope>NUCLEOTIDE SEQUENCE</scope>
    <source>
        <strain evidence="8">LincolnNE</strain>
    </source>
</reference>
<feature type="domain" description="MoaB/Mog" evidence="7">
    <location>
        <begin position="14"/>
        <end position="159"/>
    </location>
</feature>
<keyword evidence="6" id="KW-1133">Transmembrane helix</keyword>
<dbReference type="InterPro" id="IPR008284">
    <property type="entry name" value="MoCF_biosynth_CS"/>
</dbReference>
<gene>
    <name evidence="8" type="primary">CNX1</name>
    <name evidence="8" type="ORF">g.20697</name>
</gene>
<evidence type="ECO:0000313" key="8">
    <source>
        <dbReference type="EMBL" id="MDE46283.1"/>
    </source>
</evidence>
<evidence type="ECO:0000256" key="1">
    <source>
        <dbReference type="ARBA" id="ARBA00007589"/>
    </source>
</evidence>
<evidence type="ECO:0000256" key="3">
    <source>
        <dbReference type="ARBA" id="ARBA00023150"/>
    </source>
</evidence>
<dbReference type="PROSITE" id="PS01079">
    <property type="entry name" value="MOCF_BIOSYNTHESIS_2"/>
    <property type="match status" value="1"/>
</dbReference>